<name>A0A3N4QA09_9BACT</name>
<reference evidence="7 8" key="1">
    <citation type="submission" date="2018-11" db="EMBL/GenBank/DDBJ databases">
        <title>Chitinophaga lutea sp.nov., isolate from arsenic contaminated soil.</title>
        <authorList>
            <person name="Zong Y."/>
        </authorList>
    </citation>
    <scope>NUCLEOTIDE SEQUENCE [LARGE SCALE GENOMIC DNA]</scope>
    <source>
        <strain evidence="7 8">ZY74</strain>
    </source>
</reference>
<feature type="signal peptide" evidence="5">
    <location>
        <begin position="1"/>
        <end position="36"/>
    </location>
</feature>
<keyword evidence="2" id="KW-0201">Cytochrome c-type biogenesis</keyword>
<evidence type="ECO:0000256" key="1">
    <source>
        <dbReference type="ARBA" id="ARBA00004196"/>
    </source>
</evidence>
<comment type="subcellular location">
    <subcellularLocation>
        <location evidence="1">Cell envelope</location>
    </subcellularLocation>
</comment>
<feature type="domain" description="Thioredoxin" evidence="6">
    <location>
        <begin position="252"/>
        <end position="388"/>
    </location>
</feature>
<accession>A0A3N4QA09</accession>
<dbReference type="Gene3D" id="3.40.30.10">
    <property type="entry name" value="Glutaredoxin"/>
    <property type="match status" value="1"/>
</dbReference>
<dbReference type="CDD" id="cd02966">
    <property type="entry name" value="TlpA_like_family"/>
    <property type="match status" value="1"/>
</dbReference>
<dbReference type="InterPro" id="IPR025380">
    <property type="entry name" value="DUF4369"/>
</dbReference>
<dbReference type="GO" id="GO:0017004">
    <property type="term" value="P:cytochrome complex assembly"/>
    <property type="evidence" value="ECO:0007669"/>
    <property type="project" value="UniProtKB-KW"/>
</dbReference>
<feature type="chain" id="PRO_5018095366" evidence="5">
    <location>
        <begin position="37"/>
        <end position="388"/>
    </location>
</feature>
<dbReference type="EMBL" id="RPDH01000002">
    <property type="protein sequence ID" value="RPE08554.1"/>
    <property type="molecule type" value="Genomic_DNA"/>
</dbReference>
<dbReference type="GO" id="GO:0016209">
    <property type="term" value="F:antioxidant activity"/>
    <property type="evidence" value="ECO:0007669"/>
    <property type="project" value="InterPro"/>
</dbReference>
<keyword evidence="4" id="KW-0676">Redox-active center</keyword>
<dbReference type="InterPro" id="IPR013766">
    <property type="entry name" value="Thioredoxin_domain"/>
</dbReference>
<evidence type="ECO:0000256" key="3">
    <source>
        <dbReference type="ARBA" id="ARBA00023157"/>
    </source>
</evidence>
<dbReference type="GO" id="GO:0016491">
    <property type="term" value="F:oxidoreductase activity"/>
    <property type="evidence" value="ECO:0007669"/>
    <property type="project" value="InterPro"/>
</dbReference>
<keyword evidence="3" id="KW-1015">Disulfide bond</keyword>
<gene>
    <name evidence="7" type="ORF">EGT74_16055</name>
</gene>
<dbReference type="InterPro" id="IPR050553">
    <property type="entry name" value="Thioredoxin_ResA/DsbE_sf"/>
</dbReference>
<proteinExistence type="predicted"/>
<dbReference type="Pfam" id="PF14289">
    <property type="entry name" value="DUF4369"/>
    <property type="match status" value="1"/>
</dbReference>
<evidence type="ECO:0000259" key="6">
    <source>
        <dbReference type="PROSITE" id="PS51352"/>
    </source>
</evidence>
<dbReference type="SUPFAM" id="SSF52833">
    <property type="entry name" value="Thioredoxin-like"/>
    <property type="match status" value="1"/>
</dbReference>
<dbReference type="InterPro" id="IPR036249">
    <property type="entry name" value="Thioredoxin-like_sf"/>
</dbReference>
<evidence type="ECO:0000256" key="2">
    <source>
        <dbReference type="ARBA" id="ARBA00022748"/>
    </source>
</evidence>
<dbReference type="InterPro" id="IPR000866">
    <property type="entry name" value="AhpC/TSA"/>
</dbReference>
<protein>
    <submittedName>
        <fullName evidence="7">AhpC/TSA family protein</fullName>
    </submittedName>
</protein>
<evidence type="ECO:0000256" key="4">
    <source>
        <dbReference type="ARBA" id="ARBA00023284"/>
    </source>
</evidence>
<dbReference type="AlphaFoldDB" id="A0A3N4QA09"/>
<dbReference type="GO" id="GO:0030313">
    <property type="term" value="C:cell envelope"/>
    <property type="evidence" value="ECO:0007669"/>
    <property type="project" value="UniProtKB-SubCell"/>
</dbReference>
<organism evidence="7 8">
    <name type="scientific">Chitinophaga lutea</name>
    <dbReference type="NCBI Taxonomy" id="2488634"/>
    <lineage>
        <taxon>Bacteria</taxon>
        <taxon>Pseudomonadati</taxon>
        <taxon>Bacteroidota</taxon>
        <taxon>Chitinophagia</taxon>
        <taxon>Chitinophagales</taxon>
        <taxon>Chitinophagaceae</taxon>
        <taxon>Chitinophaga</taxon>
    </lineage>
</organism>
<dbReference type="Pfam" id="PF00578">
    <property type="entry name" value="AhpC-TSA"/>
    <property type="match status" value="1"/>
</dbReference>
<keyword evidence="5" id="KW-0732">Signal</keyword>
<dbReference type="PANTHER" id="PTHR42852:SF6">
    <property type="entry name" value="THIOL:DISULFIDE INTERCHANGE PROTEIN DSBE"/>
    <property type="match status" value="1"/>
</dbReference>
<comment type="caution">
    <text evidence="7">The sequence shown here is derived from an EMBL/GenBank/DDBJ whole genome shotgun (WGS) entry which is preliminary data.</text>
</comment>
<evidence type="ECO:0000313" key="8">
    <source>
        <dbReference type="Proteomes" id="UP000278351"/>
    </source>
</evidence>
<dbReference type="Proteomes" id="UP000278351">
    <property type="component" value="Unassembled WGS sequence"/>
</dbReference>
<sequence length="388" mass="42831">MKNRALPGFFFSIHPFVMKKLLTVLMLAGCIAGASAQEYTIRGKVSPALNGNTIHLDKRTAAGAFRVASTTISNGAFTFKGKTAEPFAAALSFRSKQKNGAGYRLFFIDKGEQIVFEQRENNTSRNMFGDALISGSAVSKQWDELAALRQPVEDSMKIIDGQLVKLFGIKNEVTDELWRKQAALQQKMKRVTDEFISRHPDYFVSLYEFRAGLNKPEDPAAALGLFKRFSPELQASSLGKATLGAIGNATKLVKGVPAPVFSAVNPQGQQVNLGSFKGKYVLVDFWASWCHPCRKEFPHLIKAYSRFKNRNFEILGVSLDKDLAAWKAAIAKDKISWPQVVDPGGLKIGKPIYLITSIPQNYLLDPSGNIIGINLRGEAVEKELEKVL</sequence>
<dbReference type="PANTHER" id="PTHR42852">
    <property type="entry name" value="THIOL:DISULFIDE INTERCHANGE PROTEIN DSBE"/>
    <property type="match status" value="1"/>
</dbReference>
<keyword evidence="8" id="KW-1185">Reference proteome</keyword>
<evidence type="ECO:0000256" key="5">
    <source>
        <dbReference type="SAM" id="SignalP"/>
    </source>
</evidence>
<evidence type="ECO:0000313" key="7">
    <source>
        <dbReference type="EMBL" id="RPE08554.1"/>
    </source>
</evidence>
<dbReference type="PROSITE" id="PS51352">
    <property type="entry name" value="THIOREDOXIN_2"/>
    <property type="match status" value="1"/>
</dbReference>